<name>A0A9K3H619_HELAN</name>
<dbReference type="InterPro" id="IPR036640">
    <property type="entry name" value="ABC1_TM_sf"/>
</dbReference>
<dbReference type="EMBL" id="MNCJ02000329">
    <property type="protein sequence ID" value="KAF5767398.1"/>
    <property type="molecule type" value="Genomic_DNA"/>
</dbReference>
<dbReference type="GO" id="GO:0005524">
    <property type="term" value="F:ATP binding"/>
    <property type="evidence" value="ECO:0007669"/>
    <property type="project" value="UniProtKB-KW"/>
</dbReference>
<organism evidence="6 7">
    <name type="scientific">Helianthus annuus</name>
    <name type="common">Common sunflower</name>
    <dbReference type="NCBI Taxonomy" id="4232"/>
    <lineage>
        <taxon>Eukaryota</taxon>
        <taxon>Viridiplantae</taxon>
        <taxon>Streptophyta</taxon>
        <taxon>Embryophyta</taxon>
        <taxon>Tracheophyta</taxon>
        <taxon>Spermatophyta</taxon>
        <taxon>Magnoliopsida</taxon>
        <taxon>eudicotyledons</taxon>
        <taxon>Gunneridae</taxon>
        <taxon>Pentapetalae</taxon>
        <taxon>asterids</taxon>
        <taxon>campanulids</taxon>
        <taxon>Asterales</taxon>
        <taxon>Asteraceae</taxon>
        <taxon>Asteroideae</taxon>
        <taxon>Heliantheae alliance</taxon>
        <taxon>Heliantheae</taxon>
        <taxon>Helianthus</taxon>
    </lineage>
</organism>
<dbReference type="Proteomes" id="UP000215914">
    <property type="component" value="Unassembled WGS sequence"/>
</dbReference>
<evidence type="ECO:0000313" key="7">
    <source>
        <dbReference type="Proteomes" id="UP000215914"/>
    </source>
</evidence>
<dbReference type="PANTHER" id="PTHR24223:SF263">
    <property type="entry name" value="ABC-TYPE XENOBIOTIC TRANSPORTER"/>
    <property type="match status" value="1"/>
</dbReference>
<dbReference type="SUPFAM" id="SSF90123">
    <property type="entry name" value="ABC transporter transmembrane region"/>
    <property type="match status" value="1"/>
</dbReference>
<dbReference type="PANTHER" id="PTHR24223">
    <property type="entry name" value="ATP-BINDING CASSETTE SUB-FAMILY C"/>
    <property type="match status" value="1"/>
</dbReference>
<keyword evidence="5" id="KW-0472">Membrane</keyword>
<dbReference type="Gramene" id="mRNA:HanXRQr2_Chr14g0623901">
    <property type="protein sequence ID" value="CDS:HanXRQr2_Chr14g0623901.1"/>
    <property type="gene ID" value="HanXRQr2_Chr14g0623901"/>
</dbReference>
<sequence length="126" mass="14452">MFFSFRGWTNTQILEMRWLSAVISQRGVYLMLFWLSHAIVAWVTSYTCYYNGIPLDASNVFTFLATIQIIQEPIRLVADTAAVFIEARVALTRILQFLEAPELQKERKNHVNVGHQSLISTLTLVS</sequence>
<keyword evidence="3" id="KW-0067">ATP-binding</keyword>
<accession>A0A9K3H619</accession>
<dbReference type="AlphaFoldDB" id="A0A9K3H619"/>
<keyword evidence="2" id="KW-0547">Nucleotide-binding</keyword>
<evidence type="ECO:0000256" key="4">
    <source>
        <dbReference type="ARBA" id="ARBA00022989"/>
    </source>
</evidence>
<dbReference type="GO" id="GO:0016020">
    <property type="term" value="C:membrane"/>
    <property type="evidence" value="ECO:0007669"/>
    <property type="project" value="InterPro"/>
</dbReference>
<gene>
    <name evidence="6" type="ORF">HanXRQr2_Chr14g0623901</name>
</gene>
<dbReference type="Gene3D" id="1.20.1560.10">
    <property type="entry name" value="ABC transporter type 1, transmembrane domain"/>
    <property type="match status" value="1"/>
</dbReference>
<evidence type="ECO:0000313" key="6">
    <source>
        <dbReference type="EMBL" id="KAF5767398.1"/>
    </source>
</evidence>
<reference evidence="6" key="1">
    <citation type="journal article" date="2017" name="Nature">
        <title>The sunflower genome provides insights into oil metabolism, flowering and Asterid evolution.</title>
        <authorList>
            <person name="Badouin H."/>
            <person name="Gouzy J."/>
            <person name="Grassa C.J."/>
            <person name="Murat F."/>
            <person name="Staton S.E."/>
            <person name="Cottret L."/>
            <person name="Lelandais-Briere C."/>
            <person name="Owens G.L."/>
            <person name="Carrere S."/>
            <person name="Mayjonade B."/>
            <person name="Legrand L."/>
            <person name="Gill N."/>
            <person name="Kane N.C."/>
            <person name="Bowers J.E."/>
            <person name="Hubner S."/>
            <person name="Bellec A."/>
            <person name="Berard A."/>
            <person name="Berges H."/>
            <person name="Blanchet N."/>
            <person name="Boniface M.C."/>
            <person name="Brunel D."/>
            <person name="Catrice O."/>
            <person name="Chaidir N."/>
            <person name="Claudel C."/>
            <person name="Donnadieu C."/>
            <person name="Faraut T."/>
            <person name="Fievet G."/>
            <person name="Helmstetter N."/>
            <person name="King M."/>
            <person name="Knapp S.J."/>
            <person name="Lai Z."/>
            <person name="Le Paslier M.C."/>
            <person name="Lippi Y."/>
            <person name="Lorenzon L."/>
            <person name="Mandel J.R."/>
            <person name="Marage G."/>
            <person name="Marchand G."/>
            <person name="Marquand E."/>
            <person name="Bret-Mestries E."/>
            <person name="Morien E."/>
            <person name="Nambeesan S."/>
            <person name="Nguyen T."/>
            <person name="Pegot-Espagnet P."/>
            <person name="Pouilly N."/>
            <person name="Raftis F."/>
            <person name="Sallet E."/>
            <person name="Schiex T."/>
            <person name="Thomas J."/>
            <person name="Vandecasteele C."/>
            <person name="Vares D."/>
            <person name="Vear F."/>
            <person name="Vautrin S."/>
            <person name="Crespi M."/>
            <person name="Mangin B."/>
            <person name="Burke J.M."/>
            <person name="Salse J."/>
            <person name="Munos S."/>
            <person name="Vincourt P."/>
            <person name="Rieseberg L.H."/>
            <person name="Langlade N.B."/>
        </authorList>
    </citation>
    <scope>NUCLEOTIDE SEQUENCE</scope>
    <source>
        <tissue evidence="6">Leaves</tissue>
    </source>
</reference>
<reference evidence="6" key="2">
    <citation type="submission" date="2020-06" db="EMBL/GenBank/DDBJ databases">
        <title>Helianthus annuus Genome sequencing and assembly Release 2.</title>
        <authorList>
            <person name="Gouzy J."/>
            <person name="Langlade N."/>
            <person name="Munos S."/>
        </authorList>
    </citation>
    <scope>NUCLEOTIDE SEQUENCE</scope>
    <source>
        <tissue evidence="6">Leaves</tissue>
    </source>
</reference>
<dbReference type="InterPro" id="IPR050173">
    <property type="entry name" value="ABC_transporter_C-like"/>
</dbReference>
<evidence type="ECO:0000256" key="1">
    <source>
        <dbReference type="ARBA" id="ARBA00022692"/>
    </source>
</evidence>
<protein>
    <submittedName>
        <fullName evidence="6">ABC-type xenobiotic transporter</fullName>
    </submittedName>
</protein>
<evidence type="ECO:0000256" key="3">
    <source>
        <dbReference type="ARBA" id="ARBA00022840"/>
    </source>
</evidence>
<evidence type="ECO:0000256" key="2">
    <source>
        <dbReference type="ARBA" id="ARBA00022741"/>
    </source>
</evidence>
<keyword evidence="7" id="KW-1185">Reference proteome</keyword>
<proteinExistence type="predicted"/>
<comment type="caution">
    <text evidence="6">The sequence shown here is derived from an EMBL/GenBank/DDBJ whole genome shotgun (WGS) entry which is preliminary data.</text>
</comment>
<evidence type="ECO:0000256" key="5">
    <source>
        <dbReference type="ARBA" id="ARBA00023136"/>
    </source>
</evidence>
<keyword evidence="1" id="KW-0812">Transmembrane</keyword>
<keyword evidence="4" id="KW-1133">Transmembrane helix</keyword>